<name>A0ABD4DHI9_ELIMR</name>
<dbReference type="RefSeq" id="WP_059345790.1">
    <property type="nucleotide sequence ID" value="NZ_FTQX01000008.1"/>
</dbReference>
<evidence type="ECO:0000313" key="2">
    <source>
        <dbReference type="EMBL" id="KUY15774.1"/>
    </source>
</evidence>
<comment type="caution">
    <text evidence="2">The sequence shown here is derived from an EMBL/GenBank/DDBJ whole genome shotgun (WGS) entry which is preliminary data.</text>
</comment>
<dbReference type="EMBL" id="LNOI01000008">
    <property type="protein sequence ID" value="KUY15774.1"/>
    <property type="molecule type" value="Genomic_DNA"/>
</dbReference>
<protein>
    <recommendedName>
        <fullName evidence="4">Deacetylase sirtuin-type domain-containing protein</fullName>
    </recommendedName>
</protein>
<keyword evidence="1" id="KW-0812">Transmembrane</keyword>
<keyword evidence="1" id="KW-1133">Transmembrane helix</keyword>
<accession>A0ABD4DHI9</accession>
<proteinExistence type="predicted"/>
<feature type="transmembrane region" description="Helical" evidence="1">
    <location>
        <begin position="25"/>
        <end position="46"/>
    </location>
</feature>
<reference evidence="2 3" key="1">
    <citation type="submission" date="2015-11" db="EMBL/GenBank/DDBJ databases">
        <authorList>
            <person name="Nicholson A.C."/>
            <person name="Humrighouse B.W."/>
            <person name="Graziano J."/>
            <person name="Lasker B."/>
            <person name="Whitney A.M."/>
            <person name="Mcquiston J.R."/>
        </authorList>
    </citation>
    <scope>NUCLEOTIDE SEQUENCE [LARGE SCALE GENOMIC DNA]</scope>
    <source>
        <strain evidence="2 3">G4071</strain>
    </source>
</reference>
<evidence type="ECO:0000256" key="1">
    <source>
        <dbReference type="SAM" id="Phobius"/>
    </source>
</evidence>
<evidence type="ECO:0008006" key="4">
    <source>
        <dbReference type="Google" id="ProtNLM"/>
    </source>
</evidence>
<sequence>MNKNSIEYLAYLLDKAKKEEGKEKAIIFLGAGTSVSAGIPLTNVIVRHIRLKFKNNPIIRDCIRKKR</sequence>
<gene>
    <name evidence="2" type="ORF">ATB95_16965</name>
</gene>
<organism evidence="2 3">
    <name type="scientific">Elizabethkingia miricola</name>
    <name type="common">Chryseobacterium miricola</name>
    <dbReference type="NCBI Taxonomy" id="172045"/>
    <lineage>
        <taxon>Bacteria</taxon>
        <taxon>Pseudomonadati</taxon>
        <taxon>Bacteroidota</taxon>
        <taxon>Flavobacteriia</taxon>
        <taxon>Flavobacteriales</taxon>
        <taxon>Weeksellaceae</taxon>
        <taxon>Elizabethkingia</taxon>
    </lineage>
</organism>
<dbReference type="Proteomes" id="UP000064412">
    <property type="component" value="Unassembled WGS sequence"/>
</dbReference>
<keyword evidence="1" id="KW-0472">Membrane</keyword>
<evidence type="ECO:0000313" key="3">
    <source>
        <dbReference type="Proteomes" id="UP000064412"/>
    </source>
</evidence>
<dbReference type="AlphaFoldDB" id="A0ABD4DHI9"/>